<dbReference type="SUPFAM" id="SSF53955">
    <property type="entry name" value="Lysozyme-like"/>
    <property type="match status" value="1"/>
</dbReference>
<sequence>MSAALALIGGVMCAFLLDVEEDVPAARQSVAAFPPAPTGGVPPPAGDGAQGAVARAATPTSHTRWPHGTGSFPVALSARGERYRALVEQAAREYTLDSALLHAVIATESAYDPRAVSPKGAVGLMQLMPETARRYGVSDAFDPGENVRAGARYLRDLLARFDNDVALSLAAYNAGERAVIDRGYRIPPYKETLRYVPAVLARYREIKGLPDS</sequence>
<evidence type="ECO:0000256" key="1">
    <source>
        <dbReference type="ARBA" id="ARBA00007734"/>
    </source>
</evidence>
<dbReference type="EMBL" id="AP014936">
    <property type="protein sequence ID" value="BAU50046.1"/>
    <property type="molecule type" value="Genomic_DNA"/>
</dbReference>
<gene>
    <name evidence="3" type="ORF">SVA_3510</name>
</gene>
<reference evidence="3 4" key="1">
    <citation type="submission" date="2015-08" db="EMBL/GenBank/DDBJ databases">
        <title>Complete genome sequence of Sulfurifustis variabilis.</title>
        <authorList>
            <person name="Miura A."/>
            <person name="Kojima H."/>
            <person name="Fukui M."/>
        </authorList>
    </citation>
    <scope>NUCLEOTIDE SEQUENCE [LARGE SCALE GENOMIC DNA]</scope>
    <source>
        <strain evidence="4">skN76</strain>
    </source>
</reference>
<dbReference type="PROSITE" id="PS00922">
    <property type="entry name" value="TRANSGLYCOSYLASE"/>
    <property type="match status" value="1"/>
</dbReference>
<dbReference type="Pfam" id="PF01464">
    <property type="entry name" value="SLT"/>
    <property type="match status" value="1"/>
</dbReference>
<evidence type="ECO:0000313" key="3">
    <source>
        <dbReference type="EMBL" id="BAU50046.1"/>
    </source>
</evidence>
<evidence type="ECO:0000313" key="4">
    <source>
        <dbReference type="Proteomes" id="UP000218899"/>
    </source>
</evidence>
<dbReference type="Proteomes" id="UP000218899">
    <property type="component" value="Chromosome"/>
</dbReference>
<name>A0A1C7AFF7_9GAMM</name>
<dbReference type="GO" id="GO:0000270">
    <property type="term" value="P:peptidoglycan metabolic process"/>
    <property type="evidence" value="ECO:0007669"/>
    <property type="project" value="InterPro"/>
</dbReference>
<feature type="domain" description="Transglycosylase SLT" evidence="2">
    <location>
        <begin position="86"/>
        <end position="181"/>
    </location>
</feature>
<dbReference type="Gene3D" id="1.10.530.10">
    <property type="match status" value="1"/>
</dbReference>
<organism evidence="3 4">
    <name type="scientific">Sulfurifustis variabilis</name>
    <dbReference type="NCBI Taxonomy" id="1675686"/>
    <lineage>
        <taxon>Bacteria</taxon>
        <taxon>Pseudomonadati</taxon>
        <taxon>Pseudomonadota</taxon>
        <taxon>Gammaproteobacteria</taxon>
        <taxon>Acidiferrobacterales</taxon>
        <taxon>Acidiferrobacteraceae</taxon>
        <taxon>Sulfurifustis</taxon>
    </lineage>
</organism>
<comment type="similarity">
    <text evidence="1">Belongs to the transglycosylase Slt family.</text>
</comment>
<dbReference type="InterPro" id="IPR008258">
    <property type="entry name" value="Transglycosylase_SLT_dom_1"/>
</dbReference>
<proteinExistence type="inferred from homology"/>
<dbReference type="GO" id="GO:0016020">
    <property type="term" value="C:membrane"/>
    <property type="evidence" value="ECO:0007669"/>
    <property type="project" value="InterPro"/>
</dbReference>
<dbReference type="PANTHER" id="PTHR37423:SF2">
    <property type="entry name" value="MEMBRANE-BOUND LYTIC MUREIN TRANSGLYCOSYLASE C"/>
    <property type="match status" value="1"/>
</dbReference>
<dbReference type="CDD" id="cd00254">
    <property type="entry name" value="LT-like"/>
    <property type="match status" value="1"/>
</dbReference>
<keyword evidence="4" id="KW-1185">Reference proteome</keyword>
<dbReference type="PANTHER" id="PTHR37423">
    <property type="entry name" value="SOLUBLE LYTIC MUREIN TRANSGLYCOSYLASE-RELATED"/>
    <property type="match status" value="1"/>
</dbReference>
<accession>A0A1C7AFF7</accession>
<evidence type="ECO:0000259" key="2">
    <source>
        <dbReference type="Pfam" id="PF01464"/>
    </source>
</evidence>
<dbReference type="GO" id="GO:0008933">
    <property type="term" value="F:peptidoglycan lytic transglycosylase activity"/>
    <property type="evidence" value="ECO:0007669"/>
    <property type="project" value="InterPro"/>
</dbReference>
<protein>
    <recommendedName>
        <fullName evidence="2">Transglycosylase SLT domain-containing protein</fullName>
    </recommendedName>
</protein>
<dbReference type="KEGG" id="sva:SVA_3510"/>
<dbReference type="InterPro" id="IPR000189">
    <property type="entry name" value="Transglyc_AS"/>
</dbReference>
<dbReference type="InterPro" id="IPR023346">
    <property type="entry name" value="Lysozyme-like_dom_sf"/>
</dbReference>
<dbReference type="AlphaFoldDB" id="A0A1C7AFF7"/>